<dbReference type="EMBL" id="POQS01000001">
    <property type="protein sequence ID" value="PND35221.1"/>
    <property type="molecule type" value="Genomic_DNA"/>
</dbReference>
<gene>
    <name evidence="5" type="ORF">C1I89_02165</name>
</gene>
<comment type="similarity">
    <text evidence="1 3">Belongs to the short-chain dehydrogenases/reductases (SDR) family.</text>
</comment>
<organism evidence="5 6">
    <name type="scientific">Achromobacter pulmonis</name>
    <dbReference type="NCBI Taxonomy" id="1389932"/>
    <lineage>
        <taxon>Bacteria</taxon>
        <taxon>Pseudomonadati</taxon>
        <taxon>Pseudomonadota</taxon>
        <taxon>Betaproteobacteria</taxon>
        <taxon>Burkholderiales</taxon>
        <taxon>Alcaligenaceae</taxon>
        <taxon>Achromobacter</taxon>
    </lineage>
</organism>
<evidence type="ECO:0000256" key="1">
    <source>
        <dbReference type="ARBA" id="ARBA00006484"/>
    </source>
</evidence>
<dbReference type="SMART" id="SM00822">
    <property type="entry name" value="PKS_KR"/>
    <property type="match status" value="1"/>
</dbReference>
<dbReference type="AlphaFoldDB" id="A0A2N8KP35"/>
<dbReference type="PRINTS" id="PR00080">
    <property type="entry name" value="SDRFAMILY"/>
</dbReference>
<dbReference type="Pfam" id="PF00106">
    <property type="entry name" value="adh_short"/>
    <property type="match status" value="1"/>
</dbReference>
<dbReference type="FunFam" id="3.40.50.720:FF:000446">
    <property type="entry name" value="Short chain dehydrogenase"/>
    <property type="match status" value="1"/>
</dbReference>
<reference evidence="5 6" key="1">
    <citation type="submission" date="2018-01" db="EMBL/GenBank/DDBJ databases">
        <title>The draft genome of an aniline degradation strain ANB-1.</title>
        <authorList>
            <person name="Zhang L."/>
            <person name="Jiang J."/>
        </authorList>
    </citation>
    <scope>NUCLEOTIDE SEQUENCE [LARGE SCALE GENOMIC DNA]</scope>
    <source>
        <strain evidence="5 6">ANB-1</strain>
    </source>
</reference>
<evidence type="ECO:0000313" key="5">
    <source>
        <dbReference type="EMBL" id="PND35221.1"/>
    </source>
</evidence>
<keyword evidence="6" id="KW-1185">Reference proteome</keyword>
<dbReference type="PRINTS" id="PR00081">
    <property type="entry name" value="GDHRDH"/>
</dbReference>
<comment type="caution">
    <text evidence="5">The sequence shown here is derived from an EMBL/GenBank/DDBJ whole genome shotgun (WGS) entry which is preliminary data.</text>
</comment>
<dbReference type="RefSeq" id="WP_102771164.1">
    <property type="nucleotide sequence ID" value="NZ_POQS01000001.1"/>
</dbReference>
<dbReference type="SUPFAM" id="SSF51735">
    <property type="entry name" value="NAD(P)-binding Rossmann-fold domains"/>
    <property type="match status" value="1"/>
</dbReference>
<dbReference type="InterPro" id="IPR057326">
    <property type="entry name" value="KR_dom"/>
</dbReference>
<dbReference type="GO" id="GO:0016491">
    <property type="term" value="F:oxidoreductase activity"/>
    <property type="evidence" value="ECO:0007669"/>
    <property type="project" value="UniProtKB-KW"/>
</dbReference>
<dbReference type="InterPro" id="IPR036291">
    <property type="entry name" value="NAD(P)-bd_dom_sf"/>
</dbReference>
<accession>A0A2N8KP35</accession>
<dbReference type="Gene3D" id="3.40.50.720">
    <property type="entry name" value="NAD(P)-binding Rossmann-like Domain"/>
    <property type="match status" value="1"/>
</dbReference>
<evidence type="ECO:0000256" key="2">
    <source>
        <dbReference type="ARBA" id="ARBA00023002"/>
    </source>
</evidence>
<feature type="domain" description="Ketoreductase" evidence="4">
    <location>
        <begin position="8"/>
        <end position="203"/>
    </location>
</feature>
<evidence type="ECO:0000259" key="4">
    <source>
        <dbReference type="SMART" id="SM00822"/>
    </source>
</evidence>
<name>A0A2N8KP35_9BURK</name>
<evidence type="ECO:0000256" key="3">
    <source>
        <dbReference type="RuleBase" id="RU000363"/>
    </source>
</evidence>
<evidence type="ECO:0000313" key="6">
    <source>
        <dbReference type="Proteomes" id="UP000235994"/>
    </source>
</evidence>
<dbReference type="PANTHER" id="PTHR45024">
    <property type="entry name" value="DEHYDROGENASES, SHORT CHAIN"/>
    <property type="match status" value="1"/>
</dbReference>
<dbReference type="InterPro" id="IPR002347">
    <property type="entry name" value="SDR_fam"/>
</dbReference>
<dbReference type="Proteomes" id="UP000235994">
    <property type="component" value="Unassembled WGS sequence"/>
</dbReference>
<sequence length="299" mass="32041">MSTLCKDRVVIVTGAGRGIGREYALQLARLGARVVVNDLSVSRSGEDTGESTAAAVVREIVESGGQAIANHENVADFAGARRMIEAALDHYGALHGLVNNAGILRDRTLCNMSEEEWDAVIEVHLKGTFAPSRHAAAHWRDLYKKTGEPVGGRIVNTSSSSGLYGNIGQINYGAAKAGIAAMTIIAARELKRYGVTVNAINPHAQTRMTEGLRERSAAEIEARHPRWIAPAVAWLVSAESSDVTGRIFELGGGHLAAMEGWRRGPAAEPVDDAARIGPVLRDLAQRARRNVDMKGHDLD</sequence>
<protein>
    <submittedName>
        <fullName evidence="5">Short-chain dehydrogenase</fullName>
    </submittedName>
</protein>
<dbReference type="InterPro" id="IPR051687">
    <property type="entry name" value="Peroxisomal_Beta-Oxidation"/>
</dbReference>
<dbReference type="PANTHER" id="PTHR45024:SF2">
    <property type="entry name" value="SCP2 DOMAIN-CONTAINING PROTEIN"/>
    <property type="match status" value="1"/>
</dbReference>
<dbReference type="InterPro" id="IPR020904">
    <property type="entry name" value="Sc_DH/Rdtase_CS"/>
</dbReference>
<dbReference type="PROSITE" id="PS00061">
    <property type="entry name" value="ADH_SHORT"/>
    <property type="match status" value="1"/>
</dbReference>
<proteinExistence type="inferred from homology"/>
<keyword evidence="2" id="KW-0560">Oxidoreductase</keyword>